<feature type="non-terminal residue" evidence="2">
    <location>
        <position position="1"/>
    </location>
</feature>
<accession>A0A6J4NFK4</accession>
<gene>
    <name evidence="2" type="ORF">AVDCRST_MAG01-01-260</name>
</gene>
<keyword evidence="2" id="KW-0689">Ribosomal protein</keyword>
<protein>
    <submittedName>
        <fullName evidence="2">LSU ribosomal protein L35p</fullName>
    </submittedName>
</protein>
<dbReference type="GO" id="GO:0005840">
    <property type="term" value="C:ribosome"/>
    <property type="evidence" value="ECO:0007669"/>
    <property type="project" value="UniProtKB-KW"/>
</dbReference>
<evidence type="ECO:0000313" key="2">
    <source>
        <dbReference type="EMBL" id="CAA9386366.1"/>
    </source>
</evidence>
<evidence type="ECO:0000256" key="1">
    <source>
        <dbReference type="SAM" id="MobiDB-lite"/>
    </source>
</evidence>
<organism evidence="2">
    <name type="scientific">uncultured Rubrobacteraceae bacterium</name>
    <dbReference type="NCBI Taxonomy" id="349277"/>
    <lineage>
        <taxon>Bacteria</taxon>
        <taxon>Bacillati</taxon>
        <taxon>Actinomycetota</taxon>
        <taxon>Rubrobacteria</taxon>
        <taxon>Rubrobacterales</taxon>
        <taxon>Rubrobacteraceae</taxon>
        <taxon>environmental samples</taxon>
    </lineage>
</organism>
<dbReference type="EMBL" id="CADCUW010000037">
    <property type="protein sequence ID" value="CAA9386366.1"/>
    <property type="molecule type" value="Genomic_DNA"/>
</dbReference>
<dbReference type="AlphaFoldDB" id="A0A6J4NFK4"/>
<reference evidence="2" key="1">
    <citation type="submission" date="2020-02" db="EMBL/GenBank/DDBJ databases">
        <authorList>
            <person name="Meier V. D."/>
        </authorList>
    </citation>
    <scope>NUCLEOTIDE SEQUENCE</scope>
    <source>
        <strain evidence="2">AVDCRST_MAG01</strain>
    </source>
</reference>
<name>A0A6J4NFK4_9ACTN</name>
<feature type="non-terminal residue" evidence="2">
    <location>
        <position position="65"/>
    </location>
</feature>
<sequence length="65" mass="7387">AEDEDPQGRRRALSGRQEGPPETTPGRAQPHPREEEQEAQAAAQHRDRRAWRRREEAQASFGGEV</sequence>
<keyword evidence="2" id="KW-0687">Ribonucleoprotein</keyword>
<proteinExistence type="predicted"/>
<feature type="region of interest" description="Disordered" evidence="1">
    <location>
        <begin position="1"/>
        <end position="65"/>
    </location>
</feature>